<evidence type="ECO:0000313" key="2">
    <source>
        <dbReference type="Proteomes" id="UP000298663"/>
    </source>
</evidence>
<organism evidence="1 2">
    <name type="scientific">Steinernema carpocapsae</name>
    <name type="common">Entomopathogenic nematode</name>
    <dbReference type="NCBI Taxonomy" id="34508"/>
    <lineage>
        <taxon>Eukaryota</taxon>
        <taxon>Metazoa</taxon>
        <taxon>Ecdysozoa</taxon>
        <taxon>Nematoda</taxon>
        <taxon>Chromadorea</taxon>
        <taxon>Rhabditida</taxon>
        <taxon>Tylenchina</taxon>
        <taxon>Panagrolaimomorpha</taxon>
        <taxon>Strongyloidoidea</taxon>
        <taxon>Steinernematidae</taxon>
        <taxon>Steinernema</taxon>
    </lineage>
</organism>
<protein>
    <submittedName>
        <fullName evidence="1">Uncharacterized protein</fullName>
    </submittedName>
</protein>
<dbReference type="EMBL" id="AZBU02000004">
    <property type="protein sequence ID" value="TKR83096.1"/>
    <property type="molecule type" value="Genomic_DNA"/>
</dbReference>
<proteinExistence type="predicted"/>
<accession>A0A4U5NJQ5</accession>
<dbReference type="AlphaFoldDB" id="A0A4U5NJQ5"/>
<gene>
    <name evidence="1" type="ORF">L596_016743</name>
</gene>
<reference evidence="1 2" key="2">
    <citation type="journal article" date="2019" name="G3 (Bethesda)">
        <title>Hybrid Assembly of the Genome of the Entomopathogenic Nematode Steinernema carpocapsae Identifies the X-Chromosome.</title>
        <authorList>
            <person name="Serra L."/>
            <person name="Macchietto M."/>
            <person name="Macias-Munoz A."/>
            <person name="McGill C.J."/>
            <person name="Rodriguez I.M."/>
            <person name="Rodriguez B."/>
            <person name="Murad R."/>
            <person name="Mortazavi A."/>
        </authorList>
    </citation>
    <scope>NUCLEOTIDE SEQUENCE [LARGE SCALE GENOMIC DNA]</scope>
    <source>
        <strain evidence="1 2">ALL</strain>
    </source>
</reference>
<reference evidence="1 2" key="1">
    <citation type="journal article" date="2015" name="Genome Biol.">
        <title>Comparative genomics of Steinernema reveals deeply conserved gene regulatory networks.</title>
        <authorList>
            <person name="Dillman A.R."/>
            <person name="Macchietto M."/>
            <person name="Porter C.F."/>
            <person name="Rogers A."/>
            <person name="Williams B."/>
            <person name="Antoshechkin I."/>
            <person name="Lee M.M."/>
            <person name="Goodwin Z."/>
            <person name="Lu X."/>
            <person name="Lewis E.E."/>
            <person name="Goodrich-Blair H."/>
            <person name="Stock S.P."/>
            <person name="Adams B.J."/>
            <person name="Sternberg P.W."/>
            <person name="Mortazavi A."/>
        </authorList>
    </citation>
    <scope>NUCLEOTIDE SEQUENCE [LARGE SCALE GENOMIC DNA]</scope>
    <source>
        <strain evidence="1 2">ALL</strain>
    </source>
</reference>
<sequence>MNLSFKRTDLNFRRTSHPMESLRLKSRSIPFTEGENSYLAQLYADSKDEYEGKFVSGSAGSQFNKRTKTDFCELWARRN</sequence>
<keyword evidence="2" id="KW-1185">Reference proteome</keyword>
<name>A0A4U5NJQ5_STECR</name>
<evidence type="ECO:0000313" key="1">
    <source>
        <dbReference type="EMBL" id="TKR83096.1"/>
    </source>
</evidence>
<dbReference type="Proteomes" id="UP000298663">
    <property type="component" value="Unassembled WGS sequence"/>
</dbReference>
<comment type="caution">
    <text evidence="1">The sequence shown here is derived from an EMBL/GenBank/DDBJ whole genome shotgun (WGS) entry which is preliminary data.</text>
</comment>